<name>A0A5B7G926_PORTR</name>
<dbReference type="AlphaFoldDB" id="A0A5B7G926"/>
<keyword evidence="2" id="KW-1185">Reference proteome</keyword>
<accession>A0A5B7G926</accession>
<comment type="caution">
    <text evidence="1">The sequence shown here is derived from an EMBL/GenBank/DDBJ whole genome shotgun (WGS) entry which is preliminary data.</text>
</comment>
<proteinExistence type="predicted"/>
<organism evidence="1 2">
    <name type="scientific">Portunus trituberculatus</name>
    <name type="common">Swimming crab</name>
    <name type="synonym">Neptunus trituberculatus</name>
    <dbReference type="NCBI Taxonomy" id="210409"/>
    <lineage>
        <taxon>Eukaryota</taxon>
        <taxon>Metazoa</taxon>
        <taxon>Ecdysozoa</taxon>
        <taxon>Arthropoda</taxon>
        <taxon>Crustacea</taxon>
        <taxon>Multicrustacea</taxon>
        <taxon>Malacostraca</taxon>
        <taxon>Eumalacostraca</taxon>
        <taxon>Eucarida</taxon>
        <taxon>Decapoda</taxon>
        <taxon>Pleocyemata</taxon>
        <taxon>Brachyura</taxon>
        <taxon>Eubrachyura</taxon>
        <taxon>Portunoidea</taxon>
        <taxon>Portunidae</taxon>
        <taxon>Portuninae</taxon>
        <taxon>Portunus</taxon>
    </lineage>
</organism>
<reference evidence="1 2" key="1">
    <citation type="submission" date="2019-05" db="EMBL/GenBank/DDBJ databases">
        <title>Another draft genome of Portunus trituberculatus and its Hox gene families provides insights of decapod evolution.</title>
        <authorList>
            <person name="Jeong J.-H."/>
            <person name="Song I."/>
            <person name="Kim S."/>
            <person name="Choi T."/>
            <person name="Kim D."/>
            <person name="Ryu S."/>
            <person name="Kim W."/>
        </authorList>
    </citation>
    <scope>NUCLEOTIDE SEQUENCE [LARGE SCALE GENOMIC DNA]</scope>
    <source>
        <tissue evidence="1">Muscle</tissue>
    </source>
</reference>
<evidence type="ECO:0000313" key="2">
    <source>
        <dbReference type="Proteomes" id="UP000324222"/>
    </source>
</evidence>
<protein>
    <submittedName>
        <fullName evidence="1">Uncharacterized protein</fullName>
    </submittedName>
</protein>
<evidence type="ECO:0000313" key="1">
    <source>
        <dbReference type="EMBL" id="MPC54027.1"/>
    </source>
</evidence>
<dbReference type="EMBL" id="VSRR010012055">
    <property type="protein sequence ID" value="MPC54027.1"/>
    <property type="molecule type" value="Genomic_DNA"/>
</dbReference>
<sequence>MLQSREITEENLNNVPKILIPQTHGFESPIDVAEAIEEYLNLPTKLQMKFLHSGQVLLYPPDQDTFSAIMEIGEIHGIPVQLKTTSHGESTHLARGVLDLSFTSTNIAQNATWTTHPYLVSDHFATCIKIHKLAKPKHNPRRNTRKAEWSLFRKTLAEHLNNTPRAENLNLLEQRLTTAFHTAANKTIPLTKEAKQHYKD</sequence>
<dbReference type="Proteomes" id="UP000324222">
    <property type="component" value="Unassembled WGS sequence"/>
</dbReference>
<gene>
    <name evidence="1" type="ORF">E2C01_047933</name>
</gene>